<keyword evidence="2" id="KW-0472">Membrane</keyword>
<evidence type="ECO:0000313" key="4">
    <source>
        <dbReference type="Proteomes" id="UP000287969"/>
    </source>
</evidence>
<keyword evidence="4" id="KW-1185">Reference proteome</keyword>
<dbReference type="InterPro" id="IPR027890">
    <property type="entry name" value="DUF4491"/>
</dbReference>
<sequence length="107" mass="12458">MNYYGVIIGIGTFLIIGILHPVVIKAEYYIGSRVWPLFLITGLLCVCLSFFSDMLILSSLLSILGFSLLWSIRELFEQERRVKKGWFPKNPKRDQMIYKSPQSRIRN</sequence>
<feature type="region of interest" description="Disordered" evidence="1">
    <location>
        <begin position="87"/>
        <end position="107"/>
    </location>
</feature>
<dbReference type="AlphaFoldDB" id="A0A410QGZ6"/>
<evidence type="ECO:0000313" key="3">
    <source>
        <dbReference type="EMBL" id="QAT63216.1"/>
    </source>
</evidence>
<dbReference type="Pfam" id="PF14898">
    <property type="entry name" value="DUF4491"/>
    <property type="match status" value="1"/>
</dbReference>
<feature type="transmembrane region" description="Helical" evidence="2">
    <location>
        <begin position="57"/>
        <end position="76"/>
    </location>
</feature>
<proteinExistence type="predicted"/>
<dbReference type="Proteomes" id="UP000287969">
    <property type="component" value="Chromosome"/>
</dbReference>
<feature type="transmembrane region" description="Helical" evidence="2">
    <location>
        <begin position="6"/>
        <end position="22"/>
    </location>
</feature>
<dbReference type="EMBL" id="CP035282">
    <property type="protein sequence ID" value="QAT63216.1"/>
    <property type="molecule type" value="Genomic_DNA"/>
</dbReference>
<dbReference type="KEGG" id="spoa:EQM13_17435"/>
<name>A0A410QGZ6_9FIRM</name>
<protein>
    <submittedName>
        <fullName evidence="3">DUF4491 family protein</fullName>
    </submittedName>
</protein>
<reference evidence="4" key="1">
    <citation type="submission" date="2019-01" db="EMBL/GenBank/DDBJ databases">
        <title>Draft genomes of a novel of Sporanaerobacter strains.</title>
        <authorList>
            <person name="Ma S."/>
        </authorList>
    </citation>
    <scope>NUCLEOTIDE SEQUENCE [LARGE SCALE GENOMIC DNA]</scope>
    <source>
        <strain evidence="4">NJN-17</strain>
    </source>
</reference>
<organism evidence="3 4">
    <name type="scientific">Acidilutibacter cellobiosedens</name>
    <dbReference type="NCBI Taxonomy" id="2507161"/>
    <lineage>
        <taxon>Bacteria</taxon>
        <taxon>Bacillati</taxon>
        <taxon>Bacillota</taxon>
        <taxon>Tissierellia</taxon>
        <taxon>Tissierellales</taxon>
        <taxon>Acidilutibacteraceae</taxon>
        <taxon>Acidilutibacter</taxon>
    </lineage>
</organism>
<gene>
    <name evidence="3" type="ORF">EQM13_17435</name>
</gene>
<keyword evidence="2" id="KW-1133">Transmembrane helix</keyword>
<feature type="transmembrane region" description="Helical" evidence="2">
    <location>
        <begin position="34"/>
        <end position="51"/>
    </location>
</feature>
<evidence type="ECO:0000256" key="1">
    <source>
        <dbReference type="SAM" id="MobiDB-lite"/>
    </source>
</evidence>
<dbReference type="OrthoDB" id="9814848at2"/>
<evidence type="ECO:0000256" key="2">
    <source>
        <dbReference type="SAM" id="Phobius"/>
    </source>
</evidence>
<keyword evidence="2" id="KW-0812">Transmembrane</keyword>
<accession>A0A410QGZ6</accession>
<dbReference type="RefSeq" id="WP_071139434.1">
    <property type="nucleotide sequence ID" value="NZ_CP035282.1"/>
</dbReference>